<reference evidence="1" key="2">
    <citation type="journal article" date="2020" name="Nat. Commun.">
        <title>Large-scale genome sequencing of mycorrhizal fungi provides insights into the early evolution of symbiotic traits.</title>
        <authorList>
            <person name="Miyauchi S."/>
            <person name="Kiss E."/>
            <person name="Kuo A."/>
            <person name="Drula E."/>
            <person name="Kohler A."/>
            <person name="Sanchez-Garcia M."/>
            <person name="Morin E."/>
            <person name="Andreopoulos B."/>
            <person name="Barry K.W."/>
            <person name="Bonito G."/>
            <person name="Buee M."/>
            <person name="Carver A."/>
            <person name="Chen C."/>
            <person name="Cichocki N."/>
            <person name="Clum A."/>
            <person name="Culley D."/>
            <person name="Crous P.W."/>
            <person name="Fauchery L."/>
            <person name="Girlanda M."/>
            <person name="Hayes R.D."/>
            <person name="Keri Z."/>
            <person name="LaButti K."/>
            <person name="Lipzen A."/>
            <person name="Lombard V."/>
            <person name="Magnuson J."/>
            <person name="Maillard F."/>
            <person name="Murat C."/>
            <person name="Nolan M."/>
            <person name="Ohm R.A."/>
            <person name="Pangilinan J."/>
            <person name="Pereira M.F."/>
            <person name="Perotto S."/>
            <person name="Peter M."/>
            <person name="Pfister S."/>
            <person name="Riley R."/>
            <person name="Sitrit Y."/>
            <person name="Stielow J.B."/>
            <person name="Szollosi G."/>
            <person name="Zifcakova L."/>
            <person name="Stursova M."/>
            <person name="Spatafora J.W."/>
            <person name="Tedersoo L."/>
            <person name="Vaario L.M."/>
            <person name="Yamada A."/>
            <person name="Yan M."/>
            <person name="Wang P."/>
            <person name="Xu J."/>
            <person name="Bruns T."/>
            <person name="Baldrian P."/>
            <person name="Vilgalys R."/>
            <person name="Dunand C."/>
            <person name="Henrissat B."/>
            <person name="Grigoriev I.V."/>
            <person name="Hibbett D."/>
            <person name="Nagy L.G."/>
            <person name="Martin F.M."/>
        </authorList>
    </citation>
    <scope>NUCLEOTIDE SEQUENCE</scope>
    <source>
        <strain evidence="1">BED1</strain>
    </source>
</reference>
<sequence>MIQNAIGTYGIPRQRFPLYNWPAFSGWYGNLSLDVMQFWMDWHMMDSGKAFLPVDWWVLRLRAERCPGYLDERNQHHHQEVWFTRLTGHRPLSITNSRACISPTVFASPPKENQNLVYQVHDRLRMNEWIAFNRCIEREMLFTHNACARGVNPATKQETQLIPDGLGPREGGVVVDGGQGARATVANVQVRRDFWNASLFRAERSCLSVGVPFAKGFDERGICEAAQANVFARSCFLPFGLTSDGLGRARRRRGERDE</sequence>
<dbReference type="Proteomes" id="UP001194468">
    <property type="component" value="Unassembled WGS sequence"/>
</dbReference>
<reference evidence="1" key="1">
    <citation type="submission" date="2019-10" db="EMBL/GenBank/DDBJ databases">
        <authorList>
            <consortium name="DOE Joint Genome Institute"/>
            <person name="Kuo A."/>
            <person name="Miyauchi S."/>
            <person name="Kiss E."/>
            <person name="Drula E."/>
            <person name="Kohler A."/>
            <person name="Sanchez-Garcia M."/>
            <person name="Andreopoulos B."/>
            <person name="Barry K.W."/>
            <person name="Bonito G."/>
            <person name="Buee M."/>
            <person name="Carver A."/>
            <person name="Chen C."/>
            <person name="Cichocki N."/>
            <person name="Clum A."/>
            <person name="Culley D."/>
            <person name="Crous P.W."/>
            <person name="Fauchery L."/>
            <person name="Girlanda M."/>
            <person name="Hayes R."/>
            <person name="Keri Z."/>
            <person name="LaButti K."/>
            <person name="Lipzen A."/>
            <person name="Lombard V."/>
            <person name="Magnuson J."/>
            <person name="Maillard F."/>
            <person name="Morin E."/>
            <person name="Murat C."/>
            <person name="Nolan M."/>
            <person name="Ohm R."/>
            <person name="Pangilinan J."/>
            <person name="Pereira M."/>
            <person name="Perotto S."/>
            <person name="Peter M."/>
            <person name="Riley R."/>
            <person name="Sitrit Y."/>
            <person name="Stielow B."/>
            <person name="Szollosi G."/>
            <person name="Zifcakova L."/>
            <person name="Stursova M."/>
            <person name="Spatafora J.W."/>
            <person name="Tedersoo L."/>
            <person name="Vaario L.-M."/>
            <person name="Yamada A."/>
            <person name="Yan M."/>
            <person name="Wang P."/>
            <person name="Xu J."/>
            <person name="Bruns T."/>
            <person name="Baldrian P."/>
            <person name="Vilgalys R."/>
            <person name="Henrissat B."/>
            <person name="Grigoriev I.V."/>
            <person name="Hibbett D."/>
            <person name="Nagy L.G."/>
            <person name="Martin F.M."/>
        </authorList>
    </citation>
    <scope>NUCLEOTIDE SEQUENCE</scope>
    <source>
        <strain evidence="1">BED1</strain>
    </source>
</reference>
<comment type="caution">
    <text evidence="1">The sequence shown here is derived from an EMBL/GenBank/DDBJ whole genome shotgun (WGS) entry which is preliminary data.</text>
</comment>
<proteinExistence type="predicted"/>
<dbReference type="EMBL" id="WHUW01000032">
    <property type="protein sequence ID" value="KAF8433734.1"/>
    <property type="molecule type" value="Genomic_DNA"/>
</dbReference>
<evidence type="ECO:0000313" key="1">
    <source>
        <dbReference type="EMBL" id="KAF8433734.1"/>
    </source>
</evidence>
<name>A0AAD4BLN5_BOLED</name>
<accession>A0AAD4BLN5</accession>
<dbReference type="AlphaFoldDB" id="A0AAD4BLN5"/>
<gene>
    <name evidence="1" type="ORF">L210DRAFT_3506940</name>
</gene>
<keyword evidence="2" id="KW-1185">Reference proteome</keyword>
<organism evidence="1 2">
    <name type="scientific">Boletus edulis BED1</name>
    <dbReference type="NCBI Taxonomy" id="1328754"/>
    <lineage>
        <taxon>Eukaryota</taxon>
        <taxon>Fungi</taxon>
        <taxon>Dikarya</taxon>
        <taxon>Basidiomycota</taxon>
        <taxon>Agaricomycotina</taxon>
        <taxon>Agaricomycetes</taxon>
        <taxon>Agaricomycetidae</taxon>
        <taxon>Boletales</taxon>
        <taxon>Boletineae</taxon>
        <taxon>Boletaceae</taxon>
        <taxon>Boletoideae</taxon>
        <taxon>Boletus</taxon>
    </lineage>
</organism>
<protein>
    <submittedName>
        <fullName evidence="1">Uncharacterized protein</fullName>
    </submittedName>
</protein>
<evidence type="ECO:0000313" key="2">
    <source>
        <dbReference type="Proteomes" id="UP001194468"/>
    </source>
</evidence>